<evidence type="ECO:0000313" key="13">
    <source>
        <dbReference type="Proteomes" id="UP000294543"/>
    </source>
</evidence>
<dbReference type="InterPro" id="IPR005845">
    <property type="entry name" value="A-D-PHexomutase_a/b/a-II"/>
</dbReference>
<dbReference type="GO" id="GO:0005975">
    <property type="term" value="P:carbohydrate metabolic process"/>
    <property type="evidence" value="ECO:0007669"/>
    <property type="project" value="InterPro"/>
</dbReference>
<dbReference type="RefSeq" id="WP_132504491.1">
    <property type="nucleotide sequence ID" value="NZ_SMKP01000007.1"/>
</dbReference>
<dbReference type="CDD" id="cd05799">
    <property type="entry name" value="PGM2"/>
    <property type="match status" value="1"/>
</dbReference>
<evidence type="ECO:0000259" key="11">
    <source>
        <dbReference type="Pfam" id="PF02880"/>
    </source>
</evidence>
<feature type="domain" description="Alpha-D-phosphohexomutase alpha/beta/alpha" evidence="11">
    <location>
        <begin position="310"/>
        <end position="425"/>
    </location>
</feature>
<dbReference type="Gene3D" id="3.40.120.10">
    <property type="entry name" value="Alpha-D-Glucose-1,6-Bisphosphate, subunit A, domain 3"/>
    <property type="match status" value="3"/>
</dbReference>
<dbReference type="Proteomes" id="UP000294543">
    <property type="component" value="Unassembled WGS sequence"/>
</dbReference>
<dbReference type="Pfam" id="PF02879">
    <property type="entry name" value="PGM_PMM_II"/>
    <property type="match status" value="1"/>
</dbReference>
<dbReference type="GO" id="GO:0000287">
    <property type="term" value="F:magnesium ion binding"/>
    <property type="evidence" value="ECO:0007669"/>
    <property type="project" value="InterPro"/>
</dbReference>
<evidence type="ECO:0000256" key="6">
    <source>
        <dbReference type="ARBA" id="ARBA00023235"/>
    </source>
</evidence>
<keyword evidence="13" id="KW-1185">Reference proteome</keyword>
<dbReference type="AlphaFoldDB" id="A0A4R4X4F7"/>
<evidence type="ECO:0000256" key="5">
    <source>
        <dbReference type="ARBA" id="ARBA00022842"/>
    </source>
</evidence>
<name>A0A4R4X4F7_9ACTN</name>
<dbReference type="SUPFAM" id="SSF53738">
    <property type="entry name" value="Phosphoglucomutase, first 3 domains"/>
    <property type="match status" value="3"/>
</dbReference>
<evidence type="ECO:0000256" key="2">
    <source>
        <dbReference type="ARBA" id="ARBA00010231"/>
    </source>
</evidence>
<keyword evidence="5 7" id="KW-0460">Magnesium</keyword>
<evidence type="ECO:0000313" key="12">
    <source>
        <dbReference type="EMBL" id="TDD25109.1"/>
    </source>
</evidence>
<keyword evidence="4 7" id="KW-0479">Metal-binding</keyword>
<comment type="cofactor">
    <cofactor evidence="1">
        <name>Mg(2+)</name>
        <dbReference type="ChEBI" id="CHEBI:18420"/>
    </cofactor>
</comment>
<feature type="domain" description="Alpha-D-phosphohexomutase C-terminal" evidence="8">
    <location>
        <begin position="473"/>
        <end position="510"/>
    </location>
</feature>
<proteinExistence type="inferred from homology"/>
<dbReference type="GO" id="GO:0008973">
    <property type="term" value="F:phosphopentomutase activity"/>
    <property type="evidence" value="ECO:0007669"/>
    <property type="project" value="TreeGrafter"/>
</dbReference>
<comment type="similarity">
    <text evidence="2 7">Belongs to the phosphohexose mutase family.</text>
</comment>
<dbReference type="InterPro" id="IPR005846">
    <property type="entry name" value="A-D-PHexomutase_a/b/a-III"/>
</dbReference>
<dbReference type="InterPro" id="IPR016066">
    <property type="entry name" value="A-D-PHexomutase_CS"/>
</dbReference>
<feature type="domain" description="Alpha-D-phosphohexomutase alpha/beta/alpha" evidence="9">
    <location>
        <begin position="43"/>
        <end position="174"/>
    </location>
</feature>
<reference evidence="12 13" key="1">
    <citation type="submission" date="2019-03" db="EMBL/GenBank/DDBJ databases">
        <title>Draft genome sequences of novel Actinobacteria.</title>
        <authorList>
            <person name="Sahin N."/>
            <person name="Ay H."/>
            <person name="Saygin H."/>
        </authorList>
    </citation>
    <scope>NUCLEOTIDE SEQUENCE [LARGE SCALE GENOMIC DNA]</scope>
    <source>
        <strain evidence="12 13">KC712</strain>
    </source>
</reference>
<dbReference type="PANTHER" id="PTHR45745:SF1">
    <property type="entry name" value="PHOSPHOGLUCOMUTASE 2B-RELATED"/>
    <property type="match status" value="1"/>
</dbReference>
<evidence type="ECO:0000256" key="1">
    <source>
        <dbReference type="ARBA" id="ARBA00001946"/>
    </source>
</evidence>
<keyword evidence="3" id="KW-0597">Phosphoprotein</keyword>
<evidence type="ECO:0000259" key="8">
    <source>
        <dbReference type="Pfam" id="PF00408"/>
    </source>
</evidence>
<dbReference type="PANTHER" id="PTHR45745">
    <property type="entry name" value="PHOSPHOMANNOMUTASE 45A"/>
    <property type="match status" value="1"/>
</dbReference>
<evidence type="ECO:0000259" key="9">
    <source>
        <dbReference type="Pfam" id="PF02878"/>
    </source>
</evidence>
<evidence type="ECO:0000256" key="4">
    <source>
        <dbReference type="ARBA" id="ARBA00022723"/>
    </source>
</evidence>
<comment type="caution">
    <text evidence="12">The sequence shown here is derived from an EMBL/GenBank/DDBJ whole genome shotgun (WGS) entry which is preliminary data.</text>
</comment>
<dbReference type="EMBL" id="SMKP01000007">
    <property type="protein sequence ID" value="TDD25109.1"/>
    <property type="molecule type" value="Genomic_DNA"/>
</dbReference>
<dbReference type="GO" id="GO:0006166">
    <property type="term" value="P:purine ribonucleoside salvage"/>
    <property type="evidence" value="ECO:0007669"/>
    <property type="project" value="TreeGrafter"/>
</dbReference>
<dbReference type="PRINTS" id="PR00509">
    <property type="entry name" value="PGMPMM"/>
</dbReference>
<accession>A0A4R4X4F7</accession>
<evidence type="ECO:0000256" key="3">
    <source>
        <dbReference type="ARBA" id="ARBA00022553"/>
    </source>
</evidence>
<dbReference type="InterPro" id="IPR016055">
    <property type="entry name" value="A-D-PHexomutase_a/b/a-I/II/III"/>
</dbReference>
<keyword evidence="6" id="KW-0413">Isomerase</keyword>
<dbReference type="OrthoDB" id="9806956at2"/>
<dbReference type="Pfam" id="PF00408">
    <property type="entry name" value="PGM_PMM_IV"/>
    <property type="match status" value="1"/>
</dbReference>
<dbReference type="Pfam" id="PF02880">
    <property type="entry name" value="PGM_PMM_III"/>
    <property type="match status" value="1"/>
</dbReference>
<dbReference type="InterPro" id="IPR005841">
    <property type="entry name" value="Alpha-D-phosphohexomutase_SF"/>
</dbReference>
<sequence>MNILRKAREWLSQDPDPDTRAELSRLIEREDLAALEARFGAKLEFGTAGLRGELGAGPNRMNRVTVMRAAAGLAAVLGPGKHVVIGYDARHKSDVFARDTAAVLTGAGVHASLMPCPLPTPVLAFAVRHLGADAGVAVTASHNPPRDNGYKVFWDDGSQIVPPIDREISAAIDAVGRVDRLLIDGPGTLTELGEGIVDDYIAAVTSLPLGDARDLRVAYTPLHGVGAATLTGAFLAAGFPSPLAVEEQRAPDPGFPTVPFPNPEEPGAMDLAVALAAEVGADLVVANDPDADRCAVGVPLPGGGCRILTGDEVGGLLAEHVITHTTGDRMVATTIVSSTLLGKIARAHGVRYGETLTGFKWIIKSGPGLVYGYEEAIGYSVGSDAGLPVWDKDGIGAALAVAAVAATAKRDGRTLLDLLDDQARRYGLHATGQLSFRVSDLSLIAGAMSRLRTAPPAALGARAVLRADDLARGDGGLPPTDGLRYTLAGDARVVVRPSGTEPKLKCYLEVVVPVSGEVAETRAGTARELDLLKRELTALLDF</sequence>
<dbReference type="InterPro" id="IPR005843">
    <property type="entry name" value="A-D-PHexomutase_C"/>
</dbReference>
<feature type="domain" description="Alpha-D-phosphohexomutase alpha/beta/alpha" evidence="10">
    <location>
        <begin position="199"/>
        <end position="296"/>
    </location>
</feature>
<evidence type="ECO:0000256" key="7">
    <source>
        <dbReference type="RuleBase" id="RU004326"/>
    </source>
</evidence>
<evidence type="ECO:0000259" key="10">
    <source>
        <dbReference type="Pfam" id="PF02879"/>
    </source>
</evidence>
<protein>
    <submittedName>
        <fullName evidence="12">Phospho-sugar mutase</fullName>
    </submittedName>
</protein>
<dbReference type="PROSITE" id="PS00710">
    <property type="entry name" value="PGM_PMM"/>
    <property type="match status" value="1"/>
</dbReference>
<organism evidence="12 13">
    <name type="scientific">Nonomuraea diastatica</name>
    <dbReference type="NCBI Taxonomy" id="1848329"/>
    <lineage>
        <taxon>Bacteria</taxon>
        <taxon>Bacillati</taxon>
        <taxon>Actinomycetota</taxon>
        <taxon>Actinomycetes</taxon>
        <taxon>Streptosporangiales</taxon>
        <taxon>Streptosporangiaceae</taxon>
        <taxon>Nonomuraea</taxon>
    </lineage>
</organism>
<dbReference type="Pfam" id="PF02878">
    <property type="entry name" value="PGM_PMM_I"/>
    <property type="match status" value="1"/>
</dbReference>
<dbReference type="InterPro" id="IPR036900">
    <property type="entry name" value="A-D-PHexomutase_C_sf"/>
</dbReference>
<gene>
    <name evidence="12" type="ORF">E1294_03820</name>
</gene>
<dbReference type="Gene3D" id="3.30.310.50">
    <property type="entry name" value="Alpha-D-phosphohexomutase, C-terminal domain"/>
    <property type="match status" value="1"/>
</dbReference>
<dbReference type="InterPro" id="IPR005844">
    <property type="entry name" value="A-D-PHexomutase_a/b/a-I"/>
</dbReference>
<dbReference type="SUPFAM" id="SSF55957">
    <property type="entry name" value="Phosphoglucomutase, C-terminal domain"/>
    <property type="match status" value="1"/>
</dbReference>